<evidence type="ECO:0000256" key="2">
    <source>
        <dbReference type="ARBA" id="ARBA00022448"/>
    </source>
</evidence>
<reference evidence="7" key="1">
    <citation type="submission" date="2017-02" db="UniProtKB">
        <authorList>
            <consortium name="WormBaseParasite"/>
        </authorList>
    </citation>
    <scope>IDENTIFICATION</scope>
</reference>
<proteinExistence type="inferred from homology"/>
<keyword evidence="6" id="KW-0769">Symport</keyword>
<organism evidence="7">
    <name type="scientific">Rodentolepis nana</name>
    <name type="common">Dwarf tapeworm</name>
    <name type="synonym">Hymenolepis nana</name>
    <dbReference type="NCBI Taxonomy" id="102285"/>
    <lineage>
        <taxon>Eukaryota</taxon>
        <taxon>Metazoa</taxon>
        <taxon>Spiralia</taxon>
        <taxon>Lophotrochozoa</taxon>
        <taxon>Platyhelminthes</taxon>
        <taxon>Cestoda</taxon>
        <taxon>Eucestoda</taxon>
        <taxon>Cyclophyllidea</taxon>
        <taxon>Hymenolepididae</taxon>
        <taxon>Rodentolepis</taxon>
    </lineage>
</organism>
<accession>A0A0R3THV2</accession>
<evidence type="ECO:0000256" key="3">
    <source>
        <dbReference type="ARBA" id="ARBA00022692"/>
    </source>
</evidence>
<comment type="caution">
    <text evidence="6">Lacks conserved residue(s) required for the propagation of feature annotation.</text>
</comment>
<evidence type="ECO:0000256" key="6">
    <source>
        <dbReference type="RuleBase" id="RU361216"/>
    </source>
</evidence>
<dbReference type="GO" id="GO:0015175">
    <property type="term" value="F:neutral L-amino acid transmembrane transporter activity"/>
    <property type="evidence" value="ECO:0007669"/>
    <property type="project" value="TreeGrafter"/>
</dbReference>
<evidence type="ECO:0000256" key="4">
    <source>
        <dbReference type="ARBA" id="ARBA00022989"/>
    </source>
</evidence>
<keyword evidence="3 6" id="KW-0812">Transmembrane</keyword>
<feature type="transmembrane region" description="Helical" evidence="6">
    <location>
        <begin position="18"/>
        <end position="45"/>
    </location>
</feature>
<dbReference type="PANTHER" id="PTHR11958:SF99">
    <property type="entry name" value="SODIUM-DEPENDENT EXCITATORY AMINO ACID TRANSPORTER GLT-6-RELATED"/>
    <property type="match status" value="1"/>
</dbReference>
<dbReference type="GO" id="GO:0005313">
    <property type="term" value="F:L-glutamate transmembrane transporter activity"/>
    <property type="evidence" value="ECO:0007669"/>
    <property type="project" value="TreeGrafter"/>
</dbReference>
<dbReference type="PANTHER" id="PTHR11958">
    <property type="entry name" value="SODIUM/DICARBOXYLATE SYMPORTER-RELATED"/>
    <property type="match status" value="1"/>
</dbReference>
<dbReference type="AlphaFoldDB" id="A0A0R3THV2"/>
<dbReference type="Gene3D" id="1.10.3860.10">
    <property type="entry name" value="Sodium:dicarboxylate symporter"/>
    <property type="match status" value="1"/>
</dbReference>
<dbReference type="WBParaSite" id="HNAJ_0000664301-mRNA-1">
    <property type="protein sequence ID" value="HNAJ_0000664301-mRNA-1"/>
    <property type="gene ID" value="HNAJ_0000664301"/>
</dbReference>
<keyword evidence="2 6" id="KW-0813">Transport</keyword>
<dbReference type="GO" id="GO:0005886">
    <property type="term" value="C:plasma membrane"/>
    <property type="evidence" value="ECO:0007669"/>
    <property type="project" value="TreeGrafter"/>
</dbReference>
<protein>
    <recommendedName>
        <fullName evidence="6">Amino acid transporter</fullName>
    </recommendedName>
</protein>
<evidence type="ECO:0000256" key="5">
    <source>
        <dbReference type="ARBA" id="ARBA00023136"/>
    </source>
</evidence>
<keyword evidence="5 6" id="KW-0472">Membrane</keyword>
<dbReference type="InterPro" id="IPR050746">
    <property type="entry name" value="DAACS"/>
</dbReference>
<sequence length="111" mass="11808">LLSASAVFTIPNIPSSSLIILVTILSSLGVPVNYVGLLFAVDWFLDRCRTTNIALLHLYTVAFAHFTCKGKLNAVNSDEVLSSDLKGVGDVGEEVGASVPLKKVNSSEQMV</sequence>
<keyword evidence="4 6" id="KW-1133">Transmembrane helix</keyword>
<evidence type="ECO:0000256" key="1">
    <source>
        <dbReference type="ARBA" id="ARBA00004141"/>
    </source>
</evidence>
<dbReference type="GO" id="GO:0015501">
    <property type="term" value="F:glutamate:sodium symporter activity"/>
    <property type="evidence" value="ECO:0007669"/>
    <property type="project" value="TreeGrafter"/>
</dbReference>
<dbReference type="Pfam" id="PF00375">
    <property type="entry name" value="SDF"/>
    <property type="match status" value="1"/>
</dbReference>
<dbReference type="SUPFAM" id="SSF118215">
    <property type="entry name" value="Proton glutamate symport protein"/>
    <property type="match status" value="1"/>
</dbReference>
<dbReference type="InterPro" id="IPR036458">
    <property type="entry name" value="Na:dicarbo_symporter_sf"/>
</dbReference>
<evidence type="ECO:0000313" key="7">
    <source>
        <dbReference type="WBParaSite" id="HNAJ_0000664301-mRNA-1"/>
    </source>
</evidence>
<dbReference type="InterPro" id="IPR001991">
    <property type="entry name" value="Na-dicarboxylate_symporter"/>
</dbReference>
<name>A0A0R3THV2_RODNA</name>
<comment type="similarity">
    <text evidence="6">Belongs to the dicarboxylate/amino acid:cation symporter (DAACS) (TC 2.A.23) family.</text>
</comment>
<dbReference type="STRING" id="102285.A0A0R3THV2"/>
<comment type="subcellular location">
    <subcellularLocation>
        <location evidence="1 6">Membrane</location>
        <topology evidence="1 6">Multi-pass membrane protein</topology>
    </subcellularLocation>
</comment>